<dbReference type="AlphaFoldDB" id="A5BIC1"/>
<evidence type="ECO:0000256" key="1">
    <source>
        <dbReference type="SAM" id="MobiDB-lite"/>
    </source>
</evidence>
<organism evidence="2">
    <name type="scientific">Vitis vinifera</name>
    <name type="common">Grape</name>
    <dbReference type="NCBI Taxonomy" id="29760"/>
    <lineage>
        <taxon>Eukaryota</taxon>
        <taxon>Viridiplantae</taxon>
        <taxon>Streptophyta</taxon>
        <taxon>Embryophyta</taxon>
        <taxon>Tracheophyta</taxon>
        <taxon>Spermatophyta</taxon>
        <taxon>Magnoliopsida</taxon>
        <taxon>eudicotyledons</taxon>
        <taxon>Gunneridae</taxon>
        <taxon>Pentapetalae</taxon>
        <taxon>rosids</taxon>
        <taxon>Vitales</taxon>
        <taxon>Vitaceae</taxon>
        <taxon>Viteae</taxon>
        <taxon>Vitis</taxon>
    </lineage>
</organism>
<protein>
    <submittedName>
        <fullName evidence="2">Uncharacterized protein</fullName>
    </submittedName>
</protein>
<gene>
    <name evidence="2" type="ORF">VITISV_033800</name>
</gene>
<reference evidence="2" key="1">
    <citation type="journal article" date="2007" name="PLoS ONE">
        <title>The first genome sequence of an elite grapevine cultivar (Pinot noir Vitis vinifera L.): coping with a highly heterozygous genome.</title>
        <authorList>
            <person name="Velasco R."/>
            <person name="Zharkikh A."/>
            <person name="Troggio M."/>
            <person name="Cartwright D.A."/>
            <person name="Cestaro A."/>
            <person name="Pruss D."/>
            <person name="Pindo M."/>
            <person name="FitzGerald L.M."/>
            <person name="Vezzulli S."/>
            <person name="Reid J."/>
            <person name="Malacarne G."/>
            <person name="Iliev D."/>
            <person name="Coppola G."/>
            <person name="Wardell B."/>
            <person name="Micheletti D."/>
            <person name="Macalma T."/>
            <person name="Facci M."/>
            <person name="Mitchell J.T."/>
            <person name="Perazzolli M."/>
            <person name="Eldredge G."/>
            <person name="Gatto P."/>
            <person name="Oyzerski R."/>
            <person name="Moretto M."/>
            <person name="Gutin N."/>
            <person name="Stefanini M."/>
            <person name="Chen Y."/>
            <person name="Segala C."/>
            <person name="Davenport C."/>
            <person name="Dematte L."/>
            <person name="Mraz A."/>
            <person name="Battilana J."/>
            <person name="Stormo K."/>
            <person name="Costa F."/>
            <person name="Tao Q."/>
            <person name="Si-Ammour A."/>
            <person name="Harkins T."/>
            <person name="Lackey A."/>
            <person name="Perbost C."/>
            <person name="Taillon B."/>
            <person name="Stella A."/>
            <person name="Solovyev V."/>
            <person name="Fawcett J.A."/>
            <person name="Sterck L."/>
            <person name="Vandepoele K."/>
            <person name="Grando S.M."/>
            <person name="Toppo S."/>
            <person name="Moser C."/>
            <person name="Lanchbury J."/>
            <person name="Bogden R."/>
            <person name="Skolnick M."/>
            <person name="Sgaramella V."/>
            <person name="Bhatnagar S.K."/>
            <person name="Fontana P."/>
            <person name="Gutin A."/>
            <person name="Van de Peer Y."/>
            <person name="Salamini F."/>
            <person name="Viola R."/>
        </authorList>
    </citation>
    <scope>NUCLEOTIDE SEQUENCE</scope>
</reference>
<feature type="region of interest" description="Disordered" evidence="1">
    <location>
        <begin position="67"/>
        <end position="89"/>
    </location>
</feature>
<proteinExistence type="predicted"/>
<accession>A5BIC1</accession>
<sequence length="103" mass="11028">MVYEKPNLGSGVKLLIRKRNNEAPLLYEKHQLAAHVHPTTHKSPCRASNVGVHLGIELEVGDHMRETGDGNISATCGGGDNANKASAGPEFEDAERVMILTVG</sequence>
<evidence type="ECO:0000313" key="2">
    <source>
        <dbReference type="EMBL" id="CAN67960.1"/>
    </source>
</evidence>
<name>A5BIC1_VITVI</name>
<dbReference type="EMBL" id="AM460441">
    <property type="protein sequence ID" value="CAN67960.1"/>
    <property type="molecule type" value="Genomic_DNA"/>
</dbReference>